<evidence type="ECO:0000256" key="2">
    <source>
        <dbReference type="ARBA" id="ARBA00023315"/>
    </source>
</evidence>
<evidence type="ECO:0000256" key="1">
    <source>
        <dbReference type="ARBA" id="ARBA00022679"/>
    </source>
</evidence>
<proteinExistence type="predicted"/>
<dbReference type="InterPro" id="IPR050680">
    <property type="entry name" value="YpeA/RimI_acetyltransf"/>
</dbReference>
<accession>A0AAX4HJB2</accession>
<gene>
    <name evidence="4" type="ORF">SOO65_11505</name>
</gene>
<dbReference type="Proteomes" id="UP001324634">
    <property type="component" value="Chromosome"/>
</dbReference>
<evidence type="ECO:0000259" key="3">
    <source>
        <dbReference type="PROSITE" id="PS51186"/>
    </source>
</evidence>
<dbReference type="KEGG" id="psti:SOO65_11505"/>
<dbReference type="InterPro" id="IPR021770">
    <property type="entry name" value="DUF3335"/>
</dbReference>
<dbReference type="Pfam" id="PF00583">
    <property type="entry name" value="Acetyltransf_1"/>
    <property type="match status" value="1"/>
</dbReference>
<sequence>MKNKLKFESQLVKIRKAKVGDIPALLILENACFNYDQLGRRNFHWMIKKAHSILLVLEYKSELIGYGLVLINSGTSLARLYSICTLKEFQGHGLASKLIQELEVKAAQDEDCAYLRLEVKENNRGAIKLYEKLGYVKFTEKEDYYDDGQTALCFEKRIRVLKKRPGLDVPYHQQGTDFTCGPSCLLMAMKTFNPKFEMTLSNELQIWREATTIFMTSGHGGCGPHGLALSAWRRGYKAEMYLSHSNVLFLDSVRSQDKKKVIELVHKDFEKRISETNIKVHRKRLTLSDLKEILKDGGIPLVLITTYHFDNNRAPHWVVVTAYDDNFVYIHDPDQHSPENHIGVISRIHIPIQEDQFLKISRWGKDRMAATVVVYPE</sequence>
<dbReference type="GO" id="GO:0016747">
    <property type="term" value="F:acyltransferase activity, transferring groups other than amino-acyl groups"/>
    <property type="evidence" value="ECO:0007669"/>
    <property type="project" value="InterPro"/>
</dbReference>
<keyword evidence="1" id="KW-0808">Transferase</keyword>
<dbReference type="PROSITE" id="PS51186">
    <property type="entry name" value="GNAT"/>
    <property type="match status" value="1"/>
</dbReference>
<dbReference type="Gene3D" id="3.90.70.10">
    <property type="entry name" value="Cysteine proteinases"/>
    <property type="match status" value="1"/>
</dbReference>
<protein>
    <submittedName>
        <fullName evidence="4">GNAT family N-acetyltransferase/peptidase C39 family protein</fullName>
    </submittedName>
</protein>
<dbReference type="CDD" id="cd04301">
    <property type="entry name" value="NAT_SF"/>
    <property type="match status" value="1"/>
</dbReference>
<dbReference type="EMBL" id="CP139487">
    <property type="protein sequence ID" value="WPU63311.1"/>
    <property type="molecule type" value="Genomic_DNA"/>
</dbReference>
<dbReference type="Gene3D" id="3.40.630.30">
    <property type="match status" value="1"/>
</dbReference>
<dbReference type="RefSeq" id="WP_321389791.1">
    <property type="nucleotide sequence ID" value="NZ_CP139487.1"/>
</dbReference>
<dbReference type="PANTHER" id="PTHR43420:SF12">
    <property type="entry name" value="N-ACETYLTRANSFERASE DOMAIN-CONTAINING PROTEIN"/>
    <property type="match status" value="1"/>
</dbReference>
<evidence type="ECO:0000313" key="4">
    <source>
        <dbReference type="EMBL" id="WPU63311.1"/>
    </source>
</evidence>
<keyword evidence="5" id="KW-1185">Reference proteome</keyword>
<feature type="domain" description="N-acetyltransferase" evidence="3">
    <location>
        <begin position="12"/>
        <end position="159"/>
    </location>
</feature>
<keyword evidence="2" id="KW-0012">Acyltransferase</keyword>
<evidence type="ECO:0000313" key="5">
    <source>
        <dbReference type="Proteomes" id="UP001324634"/>
    </source>
</evidence>
<dbReference type="AlphaFoldDB" id="A0AAX4HJB2"/>
<reference evidence="4 5" key="1">
    <citation type="submission" date="2023-11" db="EMBL/GenBank/DDBJ databases">
        <title>Peredibacter starrii A3.12.</title>
        <authorList>
            <person name="Mitchell R.J."/>
        </authorList>
    </citation>
    <scope>NUCLEOTIDE SEQUENCE [LARGE SCALE GENOMIC DNA]</scope>
    <source>
        <strain evidence="4 5">A3.12</strain>
    </source>
</reference>
<dbReference type="PANTHER" id="PTHR43420">
    <property type="entry name" value="ACETYLTRANSFERASE"/>
    <property type="match status" value="1"/>
</dbReference>
<dbReference type="InterPro" id="IPR000182">
    <property type="entry name" value="GNAT_dom"/>
</dbReference>
<dbReference type="InterPro" id="IPR016181">
    <property type="entry name" value="Acyl_CoA_acyltransferase"/>
</dbReference>
<dbReference type="SUPFAM" id="SSF55729">
    <property type="entry name" value="Acyl-CoA N-acyltransferases (Nat)"/>
    <property type="match status" value="1"/>
</dbReference>
<dbReference type="Pfam" id="PF11814">
    <property type="entry name" value="DUF3335"/>
    <property type="match status" value="1"/>
</dbReference>
<organism evidence="4 5">
    <name type="scientific">Peredibacter starrii</name>
    <dbReference type="NCBI Taxonomy" id="28202"/>
    <lineage>
        <taxon>Bacteria</taxon>
        <taxon>Pseudomonadati</taxon>
        <taxon>Bdellovibrionota</taxon>
        <taxon>Bacteriovoracia</taxon>
        <taxon>Bacteriovoracales</taxon>
        <taxon>Bacteriovoracaceae</taxon>
        <taxon>Peredibacter</taxon>
    </lineage>
</organism>
<name>A0AAX4HJB2_9BACT</name>